<proteinExistence type="predicted"/>
<dbReference type="Pfam" id="PF15803">
    <property type="entry name" value="zf-SCNM1"/>
    <property type="match status" value="1"/>
</dbReference>
<evidence type="ECO:0000313" key="3">
    <source>
        <dbReference type="Proteomes" id="UP001180020"/>
    </source>
</evidence>
<dbReference type="EMBL" id="JAUJYO010000012">
    <property type="protein sequence ID" value="KAK1302400.1"/>
    <property type="molecule type" value="Genomic_DNA"/>
</dbReference>
<name>A0AAV9DNN9_ACOCL</name>
<dbReference type="GO" id="GO:0005634">
    <property type="term" value="C:nucleus"/>
    <property type="evidence" value="ECO:0007669"/>
    <property type="project" value="TreeGrafter"/>
</dbReference>
<reference evidence="2" key="1">
    <citation type="journal article" date="2023" name="Nat. Commun.">
        <title>Diploid and tetraploid genomes of Acorus and the evolution of monocots.</title>
        <authorList>
            <person name="Ma L."/>
            <person name="Liu K.W."/>
            <person name="Li Z."/>
            <person name="Hsiao Y.Y."/>
            <person name="Qi Y."/>
            <person name="Fu T."/>
            <person name="Tang G.D."/>
            <person name="Zhang D."/>
            <person name="Sun W.H."/>
            <person name="Liu D.K."/>
            <person name="Li Y."/>
            <person name="Chen G.Z."/>
            <person name="Liu X.D."/>
            <person name="Liao X.Y."/>
            <person name="Jiang Y.T."/>
            <person name="Yu X."/>
            <person name="Hao Y."/>
            <person name="Huang J."/>
            <person name="Zhao X.W."/>
            <person name="Ke S."/>
            <person name="Chen Y.Y."/>
            <person name="Wu W.L."/>
            <person name="Hsu J.L."/>
            <person name="Lin Y.F."/>
            <person name="Huang M.D."/>
            <person name="Li C.Y."/>
            <person name="Huang L."/>
            <person name="Wang Z.W."/>
            <person name="Zhao X."/>
            <person name="Zhong W.Y."/>
            <person name="Peng D.H."/>
            <person name="Ahmad S."/>
            <person name="Lan S."/>
            <person name="Zhang J.S."/>
            <person name="Tsai W.C."/>
            <person name="Van de Peer Y."/>
            <person name="Liu Z.J."/>
        </authorList>
    </citation>
    <scope>NUCLEOTIDE SEQUENCE</scope>
    <source>
        <strain evidence="2">CP</strain>
    </source>
</reference>
<feature type="domain" description="Sodium channel modifier 1 zinc-finger" evidence="1">
    <location>
        <begin position="29"/>
        <end position="55"/>
    </location>
</feature>
<sequence length="94" mass="10931">MRKRRLDNLLIDFVESSSYRKTRSGKYECLACPNNPLLDSLLMLSMYIKGARHIAVESRLKERELWRQDEINKRIALADHSAGTFTFRAAKVES</sequence>
<evidence type="ECO:0000259" key="1">
    <source>
        <dbReference type="Pfam" id="PF15803"/>
    </source>
</evidence>
<comment type="caution">
    <text evidence="2">The sequence shown here is derived from an EMBL/GenBank/DDBJ whole genome shotgun (WGS) entry which is preliminary data.</text>
</comment>
<dbReference type="Proteomes" id="UP001180020">
    <property type="component" value="Unassembled WGS sequence"/>
</dbReference>
<dbReference type="InterPro" id="IPR031622">
    <property type="entry name" value="Znf-SCNM1"/>
</dbReference>
<reference evidence="2" key="2">
    <citation type="submission" date="2023-06" db="EMBL/GenBank/DDBJ databases">
        <authorList>
            <person name="Ma L."/>
            <person name="Liu K.-W."/>
            <person name="Li Z."/>
            <person name="Hsiao Y.-Y."/>
            <person name="Qi Y."/>
            <person name="Fu T."/>
            <person name="Tang G."/>
            <person name="Zhang D."/>
            <person name="Sun W.-H."/>
            <person name="Liu D.-K."/>
            <person name="Li Y."/>
            <person name="Chen G.-Z."/>
            <person name="Liu X.-D."/>
            <person name="Liao X.-Y."/>
            <person name="Jiang Y.-T."/>
            <person name="Yu X."/>
            <person name="Hao Y."/>
            <person name="Huang J."/>
            <person name="Zhao X.-W."/>
            <person name="Ke S."/>
            <person name="Chen Y.-Y."/>
            <person name="Wu W.-L."/>
            <person name="Hsu J.-L."/>
            <person name="Lin Y.-F."/>
            <person name="Huang M.-D."/>
            <person name="Li C.-Y."/>
            <person name="Huang L."/>
            <person name="Wang Z.-W."/>
            <person name="Zhao X."/>
            <person name="Zhong W.-Y."/>
            <person name="Peng D.-H."/>
            <person name="Ahmad S."/>
            <person name="Lan S."/>
            <person name="Zhang J.-S."/>
            <person name="Tsai W.-C."/>
            <person name="Van De Peer Y."/>
            <person name="Liu Z.-J."/>
        </authorList>
    </citation>
    <scope>NUCLEOTIDE SEQUENCE</scope>
    <source>
        <strain evidence="2">CP</strain>
        <tissue evidence="2">Leaves</tissue>
    </source>
</reference>
<dbReference type="PANTHER" id="PTHR32297">
    <property type="entry name" value="SODIUM CHANNEL MODIFIER 1"/>
    <property type="match status" value="1"/>
</dbReference>
<dbReference type="PANTHER" id="PTHR32297:SF1">
    <property type="entry name" value="SODIUM CHANNEL MODIFIER 1"/>
    <property type="match status" value="1"/>
</dbReference>
<gene>
    <name evidence="2" type="ORF">QJS10_CPB12g01397</name>
</gene>
<keyword evidence="3" id="KW-1185">Reference proteome</keyword>
<dbReference type="AlphaFoldDB" id="A0AAV9DNN9"/>
<evidence type="ECO:0000313" key="2">
    <source>
        <dbReference type="EMBL" id="KAK1302400.1"/>
    </source>
</evidence>
<dbReference type="InterPro" id="IPR033570">
    <property type="entry name" value="SCNM1"/>
</dbReference>
<organism evidence="2 3">
    <name type="scientific">Acorus calamus</name>
    <name type="common">Sweet flag</name>
    <dbReference type="NCBI Taxonomy" id="4465"/>
    <lineage>
        <taxon>Eukaryota</taxon>
        <taxon>Viridiplantae</taxon>
        <taxon>Streptophyta</taxon>
        <taxon>Embryophyta</taxon>
        <taxon>Tracheophyta</taxon>
        <taxon>Spermatophyta</taxon>
        <taxon>Magnoliopsida</taxon>
        <taxon>Liliopsida</taxon>
        <taxon>Acoraceae</taxon>
        <taxon>Acorus</taxon>
    </lineage>
</organism>
<protein>
    <recommendedName>
        <fullName evidence="1">Sodium channel modifier 1 zinc-finger domain-containing protein</fullName>
    </recommendedName>
</protein>
<dbReference type="GO" id="GO:0008380">
    <property type="term" value="P:RNA splicing"/>
    <property type="evidence" value="ECO:0007669"/>
    <property type="project" value="InterPro"/>
</dbReference>
<accession>A0AAV9DNN9</accession>